<dbReference type="SUPFAM" id="SSF52058">
    <property type="entry name" value="L domain-like"/>
    <property type="match status" value="1"/>
</dbReference>
<keyword evidence="1" id="KW-0433">Leucine-rich repeat</keyword>
<keyword evidence="2" id="KW-0677">Repeat</keyword>
<gene>
    <name evidence="4" type="ORF">RPIT_08525</name>
</gene>
<evidence type="ECO:0000256" key="1">
    <source>
        <dbReference type="ARBA" id="ARBA00022614"/>
    </source>
</evidence>
<organism evidence="4 5">
    <name type="scientific">Tessaracoccus flavus</name>
    <dbReference type="NCBI Taxonomy" id="1610493"/>
    <lineage>
        <taxon>Bacteria</taxon>
        <taxon>Bacillati</taxon>
        <taxon>Actinomycetota</taxon>
        <taxon>Actinomycetes</taxon>
        <taxon>Propionibacteriales</taxon>
        <taxon>Propionibacteriaceae</taxon>
        <taxon>Tessaracoccus</taxon>
    </lineage>
</organism>
<protein>
    <recommendedName>
        <fullName evidence="6">Leucine-rich repeat (LRR) protein</fullName>
    </recommendedName>
</protein>
<dbReference type="PANTHER" id="PTHR46652:SF3">
    <property type="entry name" value="LEUCINE-RICH REPEAT-CONTAINING PROTEIN 9"/>
    <property type="match status" value="1"/>
</dbReference>
<dbReference type="EMBL" id="CP019605">
    <property type="protein sequence ID" value="AQP44831.1"/>
    <property type="molecule type" value="Genomic_DNA"/>
</dbReference>
<feature type="region of interest" description="Disordered" evidence="3">
    <location>
        <begin position="474"/>
        <end position="514"/>
    </location>
</feature>
<dbReference type="InterPro" id="IPR025875">
    <property type="entry name" value="Leu-rich_rpt_4"/>
</dbReference>
<feature type="compositionally biased region" description="Low complexity" evidence="3">
    <location>
        <begin position="477"/>
        <end position="506"/>
    </location>
</feature>
<dbReference type="InterPro" id="IPR003591">
    <property type="entry name" value="Leu-rich_rpt_typical-subtyp"/>
</dbReference>
<dbReference type="Proteomes" id="UP000188324">
    <property type="component" value="Chromosome"/>
</dbReference>
<dbReference type="InterPro" id="IPR032675">
    <property type="entry name" value="LRR_dom_sf"/>
</dbReference>
<feature type="region of interest" description="Disordered" evidence="3">
    <location>
        <begin position="71"/>
        <end position="97"/>
    </location>
</feature>
<dbReference type="KEGG" id="tfl:RPIT_08525"/>
<sequence length="641" mass="67736">MESAGFDLTDNGGFLTHINGIPASPGPQDWWSYWQLSADADGRYAEWNFSQFGMDSSSPLGGSVEGWSLHDSYSVEAPPPAQNPLEGYTAPPKEEPTEPVVIPDAQLRACINRGLAQPATAAVGAEQAAAVTELNCFYGGIRDLTGLEKFTGLTSLDLTLNDVTDTTPLAGLTQLSSLVLDGNEISDVSPLAGLEGLTSLDLDGNQVSDLRPLGALSLLEVLSVADQRGTTPLSGLDGISALGSLRELNVSQNALSTLEPVSDLAGLRKLLAYDNAITDLSSLTRLTGLTALNLHTNGLADISALTELSALTSLNLAHNDVVDISALSGLSALTDLTLSNNPVGDHAPLEEMTALTDLRLDGTGMRDASVLGAIDALNWVILHDNHLSDVSVLATKDLRGWGALDQTLEWPAAIAGEPAPRPVVTDETGAAIAVPLPEGAVVEGDSVVWSEPGTFTLRFSSPSRKFAGTVTVHVEPARPSASPTPTEAPTSADPSPTDAPTVQPSAVPSPPPAAVEDLYVTPGMHEVAGRRWFTSCEPYSQTQRCTTLIWASTVRDGQRVDGWTFNTLTYRASSKSLWTGNPLATPGEHVVDGRQWRTQCNTALTGGNGCRSFLWVRTPALIDGKVAVFEGWQLNNIVRFH</sequence>
<dbReference type="Pfam" id="PF12799">
    <property type="entry name" value="LRR_4"/>
    <property type="match status" value="1"/>
</dbReference>
<accession>A0A1Q2CFE6</accession>
<dbReference type="Gene3D" id="3.80.10.10">
    <property type="entry name" value="Ribonuclease Inhibitor"/>
    <property type="match status" value="1"/>
</dbReference>
<evidence type="ECO:0000313" key="5">
    <source>
        <dbReference type="Proteomes" id="UP000188324"/>
    </source>
</evidence>
<dbReference type="AlphaFoldDB" id="A0A1Q2CFE6"/>
<name>A0A1Q2CFE6_9ACTN</name>
<evidence type="ECO:0000256" key="3">
    <source>
        <dbReference type="SAM" id="MobiDB-lite"/>
    </source>
</evidence>
<proteinExistence type="predicted"/>
<evidence type="ECO:0000313" key="4">
    <source>
        <dbReference type="EMBL" id="AQP44831.1"/>
    </source>
</evidence>
<dbReference type="SMART" id="SM00369">
    <property type="entry name" value="LRR_TYP"/>
    <property type="match status" value="5"/>
</dbReference>
<reference evidence="4 5" key="1">
    <citation type="journal article" date="2016" name="Int. J. Syst. Evol. Microbiol.">
        <title>Tessaracoccus flavus sp. nov., isolated from the drainage system of a lindane-producing factory.</title>
        <authorList>
            <person name="Kumari R."/>
            <person name="Singh P."/>
            <person name="Schumann P."/>
            <person name="Lal R."/>
        </authorList>
    </citation>
    <scope>NUCLEOTIDE SEQUENCE [LARGE SCALE GENOMIC DNA]</scope>
    <source>
        <strain evidence="4 5">RP1T</strain>
    </source>
</reference>
<evidence type="ECO:0000256" key="2">
    <source>
        <dbReference type="ARBA" id="ARBA00022737"/>
    </source>
</evidence>
<evidence type="ECO:0008006" key="6">
    <source>
        <dbReference type="Google" id="ProtNLM"/>
    </source>
</evidence>
<dbReference type="InterPro" id="IPR050836">
    <property type="entry name" value="SDS22/Internalin_LRR"/>
</dbReference>
<dbReference type="PROSITE" id="PS51450">
    <property type="entry name" value="LRR"/>
    <property type="match status" value="6"/>
</dbReference>
<dbReference type="PANTHER" id="PTHR46652">
    <property type="entry name" value="LEUCINE-RICH REPEAT AND IQ DOMAIN-CONTAINING PROTEIN 1-RELATED"/>
    <property type="match status" value="1"/>
</dbReference>
<keyword evidence="5" id="KW-1185">Reference proteome</keyword>
<dbReference type="InterPro" id="IPR001611">
    <property type="entry name" value="Leu-rich_rpt"/>
</dbReference>
<dbReference type="RefSeq" id="WP_077342283.1">
    <property type="nucleotide sequence ID" value="NZ_CP019605.1"/>
</dbReference>